<protein>
    <recommendedName>
        <fullName evidence="6">Prohormone-4</fullName>
    </recommendedName>
</protein>
<dbReference type="EMBL" id="CAXITT010000474">
    <property type="protein sequence ID" value="CAL1542167.1"/>
    <property type="molecule type" value="Genomic_DNA"/>
</dbReference>
<comment type="caution">
    <text evidence="2">Lacks conserved residue(s) required for the propagation of feature annotation.</text>
</comment>
<gene>
    <name evidence="4" type="ORF">GSLYS_00015773001</name>
</gene>
<dbReference type="SUPFAM" id="SSF57424">
    <property type="entry name" value="LDL receptor-like module"/>
    <property type="match status" value="1"/>
</dbReference>
<reference evidence="4 5" key="1">
    <citation type="submission" date="2024-04" db="EMBL/GenBank/DDBJ databases">
        <authorList>
            <consortium name="Genoscope - CEA"/>
            <person name="William W."/>
        </authorList>
    </citation>
    <scope>NUCLEOTIDE SEQUENCE [LARGE SCALE GENOMIC DNA]</scope>
</reference>
<feature type="signal peptide" evidence="3">
    <location>
        <begin position="1"/>
        <end position="22"/>
    </location>
</feature>
<feature type="disulfide bond" evidence="2">
    <location>
        <begin position="60"/>
        <end position="78"/>
    </location>
</feature>
<dbReference type="InterPro" id="IPR053103">
    <property type="entry name" value="IDLSRF-like_peptide"/>
</dbReference>
<dbReference type="SMART" id="SM00192">
    <property type="entry name" value="LDLa"/>
    <property type="match status" value="1"/>
</dbReference>
<evidence type="ECO:0000313" key="4">
    <source>
        <dbReference type="EMBL" id="CAL1542167.1"/>
    </source>
</evidence>
<dbReference type="Pfam" id="PF00057">
    <property type="entry name" value="Ldl_recept_a"/>
    <property type="match status" value="1"/>
</dbReference>
<keyword evidence="1 2" id="KW-1015">Disulfide bond</keyword>
<dbReference type="PANTHER" id="PTHR20967">
    <property type="entry name" value="PROHORMONE-4"/>
    <property type="match status" value="1"/>
</dbReference>
<evidence type="ECO:0000256" key="3">
    <source>
        <dbReference type="SAM" id="SignalP"/>
    </source>
</evidence>
<keyword evidence="5" id="KW-1185">Reference proteome</keyword>
<proteinExistence type="predicted"/>
<name>A0AAV2I7H6_LYMST</name>
<dbReference type="InterPro" id="IPR002172">
    <property type="entry name" value="LDrepeatLR_classA_rpt"/>
</dbReference>
<accession>A0AAV2I7H6</accession>
<organism evidence="4 5">
    <name type="scientific">Lymnaea stagnalis</name>
    <name type="common">Great pond snail</name>
    <name type="synonym">Helix stagnalis</name>
    <dbReference type="NCBI Taxonomy" id="6523"/>
    <lineage>
        <taxon>Eukaryota</taxon>
        <taxon>Metazoa</taxon>
        <taxon>Spiralia</taxon>
        <taxon>Lophotrochozoa</taxon>
        <taxon>Mollusca</taxon>
        <taxon>Gastropoda</taxon>
        <taxon>Heterobranchia</taxon>
        <taxon>Euthyneura</taxon>
        <taxon>Panpulmonata</taxon>
        <taxon>Hygrophila</taxon>
        <taxon>Lymnaeoidea</taxon>
        <taxon>Lymnaeidae</taxon>
        <taxon>Lymnaea</taxon>
    </lineage>
</organism>
<comment type="caution">
    <text evidence="4">The sequence shown here is derived from an EMBL/GenBank/DDBJ whole genome shotgun (WGS) entry which is preliminary data.</text>
</comment>
<dbReference type="PROSITE" id="PS01209">
    <property type="entry name" value="LDLRA_1"/>
    <property type="match status" value="1"/>
</dbReference>
<feature type="chain" id="PRO_5043427304" description="Prohormone-4" evidence="3">
    <location>
        <begin position="23"/>
        <end position="193"/>
    </location>
</feature>
<dbReference type="Gene3D" id="4.10.400.10">
    <property type="entry name" value="Low-density Lipoprotein Receptor"/>
    <property type="match status" value="1"/>
</dbReference>
<dbReference type="Proteomes" id="UP001497497">
    <property type="component" value="Unassembled WGS sequence"/>
</dbReference>
<dbReference type="InterPro" id="IPR036055">
    <property type="entry name" value="LDL_receptor-like_sf"/>
</dbReference>
<dbReference type="AlphaFoldDB" id="A0AAV2I7H6"/>
<dbReference type="InterPro" id="IPR023415">
    <property type="entry name" value="LDLR_class-A_CS"/>
</dbReference>
<dbReference type="PROSITE" id="PS50068">
    <property type="entry name" value="LDLRA_2"/>
    <property type="match status" value="1"/>
</dbReference>
<keyword evidence="3" id="KW-0732">Signal</keyword>
<evidence type="ECO:0000256" key="2">
    <source>
        <dbReference type="PROSITE-ProRule" id="PRU00124"/>
    </source>
</evidence>
<dbReference type="CDD" id="cd00112">
    <property type="entry name" value="LDLa"/>
    <property type="match status" value="1"/>
</dbReference>
<evidence type="ECO:0000313" key="5">
    <source>
        <dbReference type="Proteomes" id="UP001497497"/>
    </source>
</evidence>
<dbReference type="PANTHER" id="PTHR20967:SF0">
    <property type="entry name" value="PROHORMONE-4"/>
    <property type="match status" value="1"/>
</dbReference>
<evidence type="ECO:0000256" key="1">
    <source>
        <dbReference type="ARBA" id="ARBA00023157"/>
    </source>
</evidence>
<sequence>MIPRVSLETVALLAIIITCAHGLKIDFSRLAALRRPNFLTPKRNDMCSGNPCDSTKPFLCRSYKCIPLKSMCDGIVDCDDGFDEEPLVCNAASRPPIEDLITFVENERKWMVPKLFNGADPNMVAHVLIAANDMNDLREQLGLTDQNVELLRRAFEGAIEGDERPLLAMGMSDRSWHEVQYVLQKLLESGFKY</sequence>
<evidence type="ECO:0008006" key="6">
    <source>
        <dbReference type="Google" id="ProtNLM"/>
    </source>
</evidence>